<dbReference type="AlphaFoldDB" id="A0AAU7X8M7"/>
<keyword evidence="7" id="KW-0812">Transmembrane</keyword>
<evidence type="ECO:0000256" key="7">
    <source>
        <dbReference type="SAM" id="Phobius"/>
    </source>
</evidence>
<keyword evidence="5" id="KW-0233">DNA recombination</keyword>
<dbReference type="KEGG" id="mflg:ABS361_15300"/>
<evidence type="ECO:0000256" key="5">
    <source>
        <dbReference type="ARBA" id="ARBA00023172"/>
    </source>
</evidence>
<sequence length="395" mass="43056">MNEVLFQIGGLAVTTPVALAGATGIALLYALLRFARSAGRREAAAEARELEMRLADLNRLQAEMAGRMQTMAEIFGSRQSDLARVLSDRLDGLSDRLGHSMVETTRATGESLSRLHERIAVIDRAQATIAELAGQVGELRTILSDKQARGAFGQGRMEAIVADALPPNAYSFQATLKSGVRPDCLVFLPNGAAPIAIDAKFPLEGWLALKEAVGEAEEKHAGQLFRRDVIRHVLDIRDKYLVAGETQDTAFMFVPSETIFADLNERFADIVQKAHRARVVIVSPALLVLSIQVVQALLRDQRMREQAHVIQAEVGLLLDDVGRLAERVAKLETHFSQTTKDLGEIAVSADKIVKRGRRIETVDLDPPEAARVPAEPGPEEAVLPAPIGNYRRAGE</sequence>
<gene>
    <name evidence="8" type="primary">rmuC</name>
    <name evidence="8" type="ORF">ABS361_15300</name>
</gene>
<dbReference type="GO" id="GO:0006310">
    <property type="term" value="P:DNA recombination"/>
    <property type="evidence" value="ECO:0007669"/>
    <property type="project" value="UniProtKB-KW"/>
</dbReference>
<name>A0AAU7X8M7_9HYPH</name>
<evidence type="ECO:0000256" key="1">
    <source>
        <dbReference type="ARBA" id="ARBA00003416"/>
    </source>
</evidence>
<accession>A0AAU7X8M7</accession>
<feature type="transmembrane region" description="Helical" evidence="7">
    <location>
        <begin position="6"/>
        <end position="32"/>
    </location>
</feature>
<dbReference type="PANTHER" id="PTHR30563:SF0">
    <property type="entry name" value="DNA RECOMBINATION PROTEIN RMUC"/>
    <property type="match status" value="1"/>
</dbReference>
<dbReference type="Pfam" id="PF02646">
    <property type="entry name" value="RmuC"/>
    <property type="match status" value="1"/>
</dbReference>
<feature type="region of interest" description="Disordered" evidence="6">
    <location>
        <begin position="368"/>
        <end position="395"/>
    </location>
</feature>
<reference evidence="8" key="1">
    <citation type="submission" date="2024-06" db="EMBL/GenBank/DDBJ databases">
        <title>Methylostella associata gen. nov., sp. nov., a novel Ancalomicrobiaceae-affiliated facultatively methylotrophic bacteria that feed on methanotrophs of the genus Methylococcus.</title>
        <authorList>
            <person name="Saltykova V."/>
            <person name="Danilova O.V."/>
            <person name="Oshkin I.Y."/>
            <person name="Belova S.E."/>
            <person name="Pimenov N.V."/>
            <person name="Dedysh S.N."/>
        </authorList>
    </citation>
    <scope>NUCLEOTIDE SEQUENCE</scope>
    <source>
        <strain evidence="8">S20</strain>
    </source>
</reference>
<evidence type="ECO:0000256" key="6">
    <source>
        <dbReference type="SAM" id="MobiDB-lite"/>
    </source>
</evidence>
<evidence type="ECO:0000256" key="3">
    <source>
        <dbReference type="ARBA" id="ARBA00021840"/>
    </source>
</evidence>
<evidence type="ECO:0000256" key="4">
    <source>
        <dbReference type="ARBA" id="ARBA00023054"/>
    </source>
</evidence>
<dbReference type="InterPro" id="IPR003798">
    <property type="entry name" value="DNA_recombination_RmuC"/>
</dbReference>
<comment type="function">
    <text evidence="1">Involved in DNA recombination.</text>
</comment>
<proteinExistence type="inferred from homology"/>
<protein>
    <recommendedName>
        <fullName evidence="3">DNA recombination protein RmuC homolog</fullName>
    </recommendedName>
</protein>
<keyword evidence="7" id="KW-0472">Membrane</keyword>
<evidence type="ECO:0000256" key="2">
    <source>
        <dbReference type="ARBA" id="ARBA00009840"/>
    </source>
</evidence>
<feature type="transmembrane region" description="Helical" evidence="7">
    <location>
        <begin position="279"/>
        <end position="298"/>
    </location>
</feature>
<keyword evidence="4" id="KW-0175">Coiled coil</keyword>
<dbReference type="EMBL" id="CP158568">
    <property type="protein sequence ID" value="XBY43448.1"/>
    <property type="molecule type" value="Genomic_DNA"/>
</dbReference>
<keyword evidence="7" id="KW-1133">Transmembrane helix</keyword>
<dbReference type="RefSeq" id="WP_407048547.1">
    <property type="nucleotide sequence ID" value="NZ_CP158568.1"/>
</dbReference>
<organism evidence="8">
    <name type="scientific">Methyloraptor flagellatus</name>
    <dbReference type="NCBI Taxonomy" id="3162530"/>
    <lineage>
        <taxon>Bacteria</taxon>
        <taxon>Pseudomonadati</taxon>
        <taxon>Pseudomonadota</taxon>
        <taxon>Alphaproteobacteria</taxon>
        <taxon>Hyphomicrobiales</taxon>
        <taxon>Ancalomicrobiaceae</taxon>
        <taxon>Methyloraptor</taxon>
    </lineage>
</organism>
<comment type="similarity">
    <text evidence="2">Belongs to the RmuC family.</text>
</comment>
<evidence type="ECO:0000313" key="8">
    <source>
        <dbReference type="EMBL" id="XBY43448.1"/>
    </source>
</evidence>
<dbReference type="PANTHER" id="PTHR30563">
    <property type="entry name" value="DNA RECOMBINATION PROTEIN RMUC"/>
    <property type="match status" value="1"/>
</dbReference>